<evidence type="ECO:0000313" key="1">
    <source>
        <dbReference type="EMBL" id="KAK5173909.1"/>
    </source>
</evidence>
<dbReference type="GeneID" id="89923937"/>
<gene>
    <name evidence="1" type="ORF">LTR77_002590</name>
</gene>
<organism evidence="1 2">
    <name type="scientific">Saxophila tyrrhenica</name>
    <dbReference type="NCBI Taxonomy" id="1690608"/>
    <lineage>
        <taxon>Eukaryota</taxon>
        <taxon>Fungi</taxon>
        <taxon>Dikarya</taxon>
        <taxon>Ascomycota</taxon>
        <taxon>Pezizomycotina</taxon>
        <taxon>Dothideomycetes</taxon>
        <taxon>Dothideomycetidae</taxon>
        <taxon>Mycosphaerellales</taxon>
        <taxon>Extremaceae</taxon>
        <taxon>Saxophila</taxon>
    </lineage>
</organism>
<sequence>MFGDNRTSRVWDINANANATRARQLYSYYTAPCLRAPQLNPVIQSLFARYHFRFWHLSYDSTGNKHVAYLIITRQDIPAIAFRSITGQGKSITDMLLSQPPPTALEATIWEEKDETKEYLGRTSTLSDPVIVCEDGVTIGLVHVKVKKMFDEHPDVAAIKLTTV</sequence>
<accession>A0AAV9PJ30</accession>
<evidence type="ECO:0000313" key="2">
    <source>
        <dbReference type="Proteomes" id="UP001337655"/>
    </source>
</evidence>
<name>A0AAV9PJ30_9PEZI</name>
<dbReference type="EMBL" id="JAVRRT010000003">
    <property type="protein sequence ID" value="KAK5173909.1"/>
    <property type="molecule type" value="Genomic_DNA"/>
</dbReference>
<comment type="caution">
    <text evidence="1">The sequence shown here is derived from an EMBL/GenBank/DDBJ whole genome shotgun (WGS) entry which is preliminary data.</text>
</comment>
<reference evidence="1 2" key="1">
    <citation type="submission" date="2023-08" db="EMBL/GenBank/DDBJ databases">
        <title>Black Yeasts Isolated from many extreme environments.</title>
        <authorList>
            <person name="Coleine C."/>
            <person name="Stajich J.E."/>
            <person name="Selbmann L."/>
        </authorList>
    </citation>
    <scope>NUCLEOTIDE SEQUENCE [LARGE SCALE GENOMIC DNA]</scope>
    <source>
        <strain evidence="1 2">CCFEE 5935</strain>
    </source>
</reference>
<protein>
    <submittedName>
        <fullName evidence="1">Uncharacterized protein</fullName>
    </submittedName>
</protein>
<dbReference type="AlphaFoldDB" id="A0AAV9PJ30"/>
<dbReference type="RefSeq" id="XP_064662604.1">
    <property type="nucleotide sequence ID" value="XM_064799849.1"/>
</dbReference>
<keyword evidence="2" id="KW-1185">Reference proteome</keyword>
<proteinExistence type="predicted"/>
<dbReference type="Proteomes" id="UP001337655">
    <property type="component" value="Unassembled WGS sequence"/>
</dbReference>